<gene>
    <name evidence="3" type="ORF">ATZ35_02480</name>
</gene>
<dbReference type="GO" id="GO:0016757">
    <property type="term" value="F:glycosyltransferase activity"/>
    <property type="evidence" value="ECO:0007669"/>
    <property type="project" value="InterPro"/>
</dbReference>
<dbReference type="Proteomes" id="UP000067523">
    <property type="component" value="Chromosome"/>
</dbReference>
<dbReference type="CDD" id="cd03801">
    <property type="entry name" value="GT4_PimA-like"/>
    <property type="match status" value="1"/>
</dbReference>
<dbReference type="Gene3D" id="3.40.50.2000">
    <property type="entry name" value="Glycogen Phosphorylase B"/>
    <property type="match status" value="2"/>
</dbReference>
<dbReference type="Pfam" id="PF13439">
    <property type="entry name" value="Glyco_transf_4"/>
    <property type="match status" value="1"/>
</dbReference>
<evidence type="ECO:0000313" key="3">
    <source>
        <dbReference type="EMBL" id="ALS36065.1"/>
    </source>
</evidence>
<feature type="domain" description="Glycosyltransferase subfamily 4-like N-terminal" evidence="2">
    <location>
        <begin position="17"/>
        <end position="183"/>
    </location>
</feature>
<organism evidence="3 4">
    <name type="scientific">Enterococcus rotai</name>
    <dbReference type="NCBI Taxonomy" id="118060"/>
    <lineage>
        <taxon>Bacteria</taxon>
        <taxon>Bacillati</taxon>
        <taxon>Bacillota</taxon>
        <taxon>Bacilli</taxon>
        <taxon>Lactobacillales</taxon>
        <taxon>Enterococcaceae</taxon>
        <taxon>Enterococcus</taxon>
    </lineage>
</organism>
<dbReference type="KEGG" id="erx:ATZ35_02480"/>
<sequence length="383" mass="44301">MHICLVSEEFPIETQKGGIATYQYIMAKTLFELGHVVHVICKTHCKTDRVEVHEGITLHYVSYSSMGTDYERNVIYRKKVCQQMKELEDQIDIFEVADWGAESHYYLPIRKKPVVIKLHTPYFVWNEYNNTKSSKKNKMLQKHEIEDILKCDNIYSCSHSLANIVNETIPNLNTVIKVINNPVFINELIISKDIIKEKHILYIGSLEQRKGVLKLAKELNFFFRDVTDYKVIFTGADSNRNEFGISTKRMIENIVDVEHHDKIIFTGQLPHKEITSLLEKATVSIFPSLYENFPYVLLESINEECLNIGSENGGMAEIIDENSGLLCNPYIMGDICKKLKEAITMGNEERLKLTKTAKSHLIQFERFTIAEKTVEFYKTTLKK</sequence>
<dbReference type="Pfam" id="PF00534">
    <property type="entry name" value="Glycos_transf_1"/>
    <property type="match status" value="1"/>
</dbReference>
<evidence type="ECO:0000259" key="1">
    <source>
        <dbReference type="Pfam" id="PF00534"/>
    </source>
</evidence>
<protein>
    <recommendedName>
        <fullName evidence="5">Glycosyl transferase family 1</fullName>
    </recommendedName>
</protein>
<feature type="domain" description="Glycosyl transferase family 1" evidence="1">
    <location>
        <begin position="196"/>
        <end position="359"/>
    </location>
</feature>
<accession>A0A0U2XB87</accession>
<evidence type="ECO:0000259" key="2">
    <source>
        <dbReference type="Pfam" id="PF13439"/>
    </source>
</evidence>
<dbReference type="SUPFAM" id="SSF53756">
    <property type="entry name" value="UDP-Glycosyltransferase/glycogen phosphorylase"/>
    <property type="match status" value="1"/>
</dbReference>
<dbReference type="AlphaFoldDB" id="A0A0U2XB87"/>
<dbReference type="RefSeq" id="WP_208929351.1">
    <property type="nucleotide sequence ID" value="NZ_CP013655.1"/>
</dbReference>
<reference evidence="4" key="1">
    <citation type="submission" date="2015-12" db="EMBL/GenBank/DDBJ databases">
        <authorList>
            <person name="Lauer A."/>
            <person name="Humrighouse B."/>
            <person name="Loparev V."/>
            <person name="Shewmaker P.L."/>
            <person name="Whitney A.M."/>
            <person name="McLaughlin R.W."/>
        </authorList>
    </citation>
    <scope>NUCLEOTIDE SEQUENCE [LARGE SCALE GENOMIC DNA]</scope>
    <source>
        <strain evidence="4">LMG 26678</strain>
    </source>
</reference>
<dbReference type="EMBL" id="CP013655">
    <property type="protein sequence ID" value="ALS36065.1"/>
    <property type="molecule type" value="Genomic_DNA"/>
</dbReference>
<dbReference type="InterPro" id="IPR001296">
    <property type="entry name" value="Glyco_trans_1"/>
</dbReference>
<dbReference type="STRING" id="118060.ATZ35_02480"/>
<name>A0A0U2XB87_9ENTE</name>
<dbReference type="InterPro" id="IPR028098">
    <property type="entry name" value="Glyco_trans_4-like_N"/>
</dbReference>
<evidence type="ECO:0000313" key="4">
    <source>
        <dbReference type="Proteomes" id="UP000067523"/>
    </source>
</evidence>
<keyword evidence="4" id="KW-1185">Reference proteome</keyword>
<proteinExistence type="predicted"/>
<dbReference type="PANTHER" id="PTHR12526:SF630">
    <property type="entry name" value="GLYCOSYLTRANSFERASE"/>
    <property type="match status" value="1"/>
</dbReference>
<dbReference type="PANTHER" id="PTHR12526">
    <property type="entry name" value="GLYCOSYLTRANSFERASE"/>
    <property type="match status" value="1"/>
</dbReference>
<evidence type="ECO:0008006" key="5">
    <source>
        <dbReference type="Google" id="ProtNLM"/>
    </source>
</evidence>